<keyword evidence="1" id="KW-0472">Membrane</keyword>
<proteinExistence type="predicted"/>
<protein>
    <submittedName>
        <fullName evidence="2">Uncharacterized protein</fullName>
    </submittedName>
</protein>
<keyword evidence="3" id="KW-1185">Reference proteome</keyword>
<evidence type="ECO:0000256" key="1">
    <source>
        <dbReference type="SAM" id="Phobius"/>
    </source>
</evidence>
<comment type="caution">
    <text evidence="2">The sequence shown here is derived from an EMBL/GenBank/DDBJ whole genome shotgun (WGS) entry which is preliminary data.</text>
</comment>
<name>A0A9Q1BS59_HOLLE</name>
<evidence type="ECO:0000313" key="2">
    <source>
        <dbReference type="EMBL" id="KAJ8031703.1"/>
    </source>
</evidence>
<gene>
    <name evidence="2" type="ORF">HOLleu_24979</name>
</gene>
<keyword evidence="1" id="KW-0812">Transmembrane</keyword>
<dbReference type="AlphaFoldDB" id="A0A9Q1BS59"/>
<sequence length="357" mass="40247">MFCQSRSYLWNNCVSKRRKKCVTLPVYKSSYTSSSTSQVLVAKEGDKLEVKCSKEGVLNTDCTNLSQEESSCNFTVLSEHHLCFIVCNMLVDNGLFCSVNITLHISKFVTCTKTLNVPNEVSTLYRTDNIAQTGEQNMTVTKASGSVTNMPGQFPVFIFATTLVVCVMICTLIACFYVSKRCKSTSLPHIYSQTNSSNTNVDSNSLQAIGPTCKSVIKSPEGQVIRQETFVTQHESDEEGFYHDINDDNDVNKKNYQACSTQVGTFIVEDFYSEVKNTEDMNIVVTCDTPSKRSNEKDKVNFNKESFVLNTQDEFESVWRNRLNEVVEQPQTLEYETIPADFSSPEFYAILENDEVE</sequence>
<accession>A0A9Q1BS59</accession>
<feature type="transmembrane region" description="Helical" evidence="1">
    <location>
        <begin position="156"/>
        <end position="178"/>
    </location>
</feature>
<dbReference type="Proteomes" id="UP001152320">
    <property type="component" value="Chromosome 12"/>
</dbReference>
<dbReference type="EMBL" id="JAIZAY010000012">
    <property type="protein sequence ID" value="KAJ8031703.1"/>
    <property type="molecule type" value="Genomic_DNA"/>
</dbReference>
<organism evidence="2 3">
    <name type="scientific">Holothuria leucospilota</name>
    <name type="common">Black long sea cucumber</name>
    <name type="synonym">Mertensiothuria leucospilota</name>
    <dbReference type="NCBI Taxonomy" id="206669"/>
    <lineage>
        <taxon>Eukaryota</taxon>
        <taxon>Metazoa</taxon>
        <taxon>Echinodermata</taxon>
        <taxon>Eleutherozoa</taxon>
        <taxon>Echinozoa</taxon>
        <taxon>Holothuroidea</taxon>
        <taxon>Aspidochirotacea</taxon>
        <taxon>Aspidochirotida</taxon>
        <taxon>Holothuriidae</taxon>
        <taxon>Holothuria</taxon>
    </lineage>
</organism>
<evidence type="ECO:0000313" key="3">
    <source>
        <dbReference type="Proteomes" id="UP001152320"/>
    </source>
</evidence>
<keyword evidence="1" id="KW-1133">Transmembrane helix</keyword>
<reference evidence="2" key="1">
    <citation type="submission" date="2021-10" db="EMBL/GenBank/DDBJ databases">
        <title>Tropical sea cucumber genome reveals ecological adaptation and Cuvierian tubules defense mechanism.</title>
        <authorList>
            <person name="Chen T."/>
        </authorList>
    </citation>
    <scope>NUCLEOTIDE SEQUENCE</scope>
    <source>
        <strain evidence="2">Nanhai2018</strain>
        <tissue evidence="2">Muscle</tissue>
    </source>
</reference>